<evidence type="ECO:0000256" key="5">
    <source>
        <dbReference type="ARBA" id="ARBA00022989"/>
    </source>
</evidence>
<keyword evidence="11" id="KW-1185">Reference proteome</keyword>
<evidence type="ECO:0000256" key="3">
    <source>
        <dbReference type="ARBA" id="ARBA00022475"/>
    </source>
</evidence>
<reference evidence="10" key="1">
    <citation type="submission" date="2009-04" db="EMBL/GenBank/DDBJ databases">
        <authorList>
            <person name="Weinstock G."/>
            <person name="Sodergren E."/>
            <person name="Clifton S."/>
            <person name="Fulton L."/>
            <person name="Fulton B."/>
            <person name="Courtney L."/>
            <person name="Fronick C."/>
            <person name="Harrison M."/>
            <person name="Strong C."/>
            <person name="Farmer C."/>
            <person name="Delahaunty K."/>
            <person name="Markovic C."/>
            <person name="Hall O."/>
            <person name="Minx P."/>
            <person name="Tomlinson C."/>
            <person name="Mitreva M."/>
            <person name="Nelson J."/>
            <person name="Hou S."/>
            <person name="Wollam A."/>
            <person name="Pepin K.H."/>
            <person name="Johnson M."/>
            <person name="Bhonagiri V."/>
            <person name="Nash W.E."/>
            <person name="Warren W."/>
            <person name="Chinwalla A."/>
            <person name="Mardis E.R."/>
            <person name="Wilson R.K."/>
        </authorList>
    </citation>
    <scope>NUCLEOTIDE SEQUENCE [LARGE SCALE GENOMIC DNA]</scope>
    <source>
        <strain evidence="10">DSM 20098</strain>
    </source>
</reference>
<proteinExistence type="inferred from homology"/>
<dbReference type="HOGENOM" id="CLU_095787_1_2_11"/>
<dbReference type="SUPFAM" id="SSF81330">
    <property type="entry name" value="Gated mechanosensitive channel"/>
    <property type="match status" value="1"/>
</dbReference>
<evidence type="ECO:0000256" key="8">
    <source>
        <dbReference type="ARBA" id="ARBA00023303"/>
    </source>
</evidence>
<dbReference type="GO" id="GO:0005886">
    <property type="term" value="C:plasma membrane"/>
    <property type="evidence" value="ECO:0007669"/>
    <property type="project" value="UniProtKB-SubCell"/>
</dbReference>
<dbReference type="PANTHER" id="PTHR30266:SF2">
    <property type="entry name" value="LARGE-CONDUCTANCE MECHANOSENSITIVE CHANNEL"/>
    <property type="match status" value="1"/>
</dbReference>
<evidence type="ECO:0000256" key="6">
    <source>
        <dbReference type="ARBA" id="ARBA00023065"/>
    </source>
</evidence>
<keyword evidence="3 9" id="KW-1003">Cell membrane</keyword>
<organism evidence="10 11">
    <name type="scientific">Bifidobacterium angulatum DSM 20098 = JCM 7096</name>
    <dbReference type="NCBI Taxonomy" id="518635"/>
    <lineage>
        <taxon>Bacteria</taxon>
        <taxon>Bacillati</taxon>
        <taxon>Actinomycetota</taxon>
        <taxon>Actinomycetes</taxon>
        <taxon>Bifidobacteriales</taxon>
        <taxon>Bifidobacteriaceae</taxon>
        <taxon>Bifidobacterium</taxon>
    </lineage>
</organism>
<sequence>MVQGVFMSDSSNTPINPQDMAADLAKNVDKAARKVVSLTDKGPIKGFKKFISRGSMIDMAVGVVMGSAVTTVVNSIVNHLISPLIGMIGGVPDMSGVLTITFNGATISFGAILNAIINFLLIGVAVYLCIVLPINKLRDMGANEEAENTEPTTEEQTLAVLQEIRDELKRTQPAGADKQ</sequence>
<gene>
    <name evidence="9 10" type="primary">mscL</name>
    <name evidence="10" type="ORF">BIFANG_03456</name>
</gene>
<dbReference type="Pfam" id="PF01741">
    <property type="entry name" value="MscL"/>
    <property type="match status" value="1"/>
</dbReference>
<dbReference type="PATRIC" id="fig|518635.7.peg.1301"/>
<keyword evidence="6 9" id="KW-0406">Ion transport</keyword>
<feature type="transmembrane region" description="Helical" evidence="9">
    <location>
        <begin position="57"/>
        <end position="77"/>
    </location>
</feature>
<comment type="similarity">
    <text evidence="9">Belongs to the MscL family.</text>
</comment>
<dbReference type="Gene3D" id="1.10.1200.120">
    <property type="entry name" value="Large-conductance mechanosensitive channel, MscL, domain 1"/>
    <property type="match status" value="1"/>
</dbReference>
<comment type="function">
    <text evidence="9">Channel that opens in response to stretch forces in the membrane lipid bilayer. May participate in the regulation of osmotic pressure changes within the cell.</text>
</comment>
<dbReference type="NCBIfam" id="TIGR00220">
    <property type="entry name" value="mscL"/>
    <property type="match status" value="1"/>
</dbReference>
<dbReference type="Proteomes" id="UP000006408">
    <property type="component" value="Unassembled WGS sequence"/>
</dbReference>
<feature type="transmembrane region" description="Helical" evidence="9">
    <location>
        <begin position="97"/>
        <end position="130"/>
    </location>
</feature>
<comment type="caution">
    <text evidence="10">The sequence shown here is derived from an EMBL/GenBank/DDBJ whole genome shotgun (WGS) entry which is preliminary data.</text>
</comment>
<dbReference type="PANTHER" id="PTHR30266">
    <property type="entry name" value="MECHANOSENSITIVE CHANNEL MSCL"/>
    <property type="match status" value="1"/>
</dbReference>
<dbReference type="eggNOG" id="COG1970">
    <property type="taxonomic scope" value="Bacteria"/>
</dbReference>
<keyword evidence="7 9" id="KW-0472">Membrane</keyword>
<evidence type="ECO:0000313" key="11">
    <source>
        <dbReference type="Proteomes" id="UP000006408"/>
    </source>
</evidence>
<evidence type="ECO:0000313" key="10">
    <source>
        <dbReference type="EMBL" id="EEP20529.1"/>
    </source>
</evidence>
<comment type="subunit">
    <text evidence="9">Homopentamer.</text>
</comment>
<keyword evidence="2 9" id="KW-0813">Transport</keyword>
<keyword evidence="5 9" id="KW-1133">Transmembrane helix</keyword>
<dbReference type="InterPro" id="IPR036019">
    <property type="entry name" value="MscL_channel"/>
</dbReference>
<keyword evidence="8 9" id="KW-0407">Ion channel</keyword>
<evidence type="ECO:0000256" key="4">
    <source>
        <dbReference type="ARBA" id="ARBA00022692"/>
    </source>
</evidence>
<dbReference type="InterPro" id="IPR037673">
    <property type="entry name" value="MSC/AndL"/>
</dbReference>
<dbReference type="InterPro" id="IPR001185">
    <property type="entry name" value="MS_channel"/>
</dbReference>
<dbReference type="STRING" id="1683.Bang102_000410"/>
<protein>
    <recommendedName>
        <fullName evidence="9">Large-conductance mechanosensitive channel</fullName>
    </recommendedName>
</protein>
<dbReference type="HAMAP" id="MF_00115">
    <property type="entry name" value="MscL"/>
    <property type="match status" value="1"/>
</dbReference>
<evidence type="ECO:0000256" key="7">
    <source>
        <dbReference type="ARBA" id="ARBA00023136"/>
    </source>
</evidence>
<dbReference type="GO" id="GO:0008381">
    <property type="term" value="F:mechanosensitive monoatomic ion channel activity"/>
    <property type="evidence" value="ECO:0007669"/>
    <property type="project" value="UniProtKB-UniRule"/>
</dbReference>
<comment type="subcellular location">
    <subcellularLocation>
        <location evidence="9">Cell membrane</location>
        <topology evidence="9">Multi-pass membrane protein</topology>
    </subcellularLocation>
    <subcellularLocation>
        <location evidence="1">Membrane</location>
        <topology evidence="1">Multi-pass membrane protein</topology>
    </subcellularLocation>
</comment>
<dbReference type="EMBL" id="ABYS02000010">
    <property type="protein sequence ID" value="EEP20529.1"/>
    <property type="molecule type" value="Genomic_DNA"/>
</dbReference>
<keyword evidence="4 9" id="KW-0812">Transmembrane</keyword>
<name>C4FGI6_9BIFI</name>
<evidence type="ECO:0000256" key="2">
    <source>
        <dbReference type="ARBA" id="ARBA00022448"/>
    </source>
</evidence>
<accession>C4FGI6</accession>
<evidence type="ECO:0000256" key="9">
    <source>
        <dbReference type="HAMAP-Rule" id="MF_00115"/>
    </source>
</evidence>
<dbReference type="AlphaFoldDB" id="C4FGI6"/>
<evidence type="ECO:0000256" key="1">
    <source>
        <dbReference type="ARBA" id="ARBA00004141"/>
    </source>
</evidence>